<organism evidence="7 8">
    <name type="scientific">Vibrio marinisediminis</name>
    <dbReference type="NCBI Taxonomy" id="2758441"/>
    <lineage>
        <taxon>Bacteria</taxon>
        <taxon>Pseudomonadati</taxon>
        <taxon>Pseudomonadota</taxon>
        <taxon>Gammaproteobacteria</taxon>
        <taxon>Vibrionales</taxon>
        <taxon>Vibrionaceae</taxon>
        <taxon>Vibrio</taxon>
    </lineage>
</organism>
<evidence type="ECO:0000256" key="3">
    <source>
        <dbReference type="ARBA" id="ARBA00022723"/>
    </source>
</evidence>
<dbReference type="GO" id="GO:1901359">
    <property type="term" value="F:tungstate binding"/>
    <property type="evidence" value="ECO:0007669"/>
    <property type="project" value="UniProtKB-ARBA"/>
</dbReference>
<dbReference type="InterPro" id="IPR050682">
    <property type="entry name" value="ModA/WtpA"/>
</dbReference>
<dbReference type="PANTHER" id="PTHR30632:SF17">
    <property type="entry name" value="MOLYBDATE-BINDING PROTEIN MODA"/>
    <property type="match status" value="1"/>
</dbReference>
<dbReference type="GO" id="GO:0030288">
    <property type="term" value="C:outer membrane-bounded periplasmic space"/>
    <property type="evidence" value="ECO:0007669"/>
    <property type="project" value="TreeGrafter"/>
</dbReference>
<feature type="binding site" evidence="6">
    <location>
        <position position="26"/>
    </location>
    <ligand>
        <name>molybdate</name>
        <dbReference type="ChEBI" id="CHEBI:36264"/>
    </ligand>
</feature>
<dbReference type="FunFam" id="3.40.190.10:FF:000035">
    <property type="entry name" value="Molybdate ABC transporter substrate-binding protein"/>
    <property type="match status" value="1"/>
</dbReference>
<dbReference type="SUPFAM" id="SSF53850">
    <property type="entry name" value="Periplasmic binding protein-like II"/>
    <property type="match status" value="1"/>
</dbReference>
<dbReference type="NCBIfam" id="TIGR01256">
    <property type="entry name" value="modA"/>
    <property type="match status" value="1"/>
</dbReference>
<dbReference type="PANTHER" id="PTHR30632">
    <property type="entry name" value="MOLYBDATE-BINDING PERIPLASMIC PROTEIN"/>
    <property type="match status" value="1"/>
</dbReference>
<keyword evidence="8" id="KW-1185">Reference proteome</keyword>
<evidence type="ECO:0000256" key="6">
    <source>
        <dbReference type="PIRSR" id="PIRSR004846-1"/>
    </source>
</evidence>
<sequence>MVVFSQISFAQDASSQQTIRVYAASSLTNALNELITQYENTHDVDIVAIYGGSSSLARQVEQGAPADLFISANELWVKHLERQGVAKQEDIHIFSQNRLVVIAPKGTVGELDITQQSSWLNMLKDSRLAIGQPNAVPAGIYAKQSLESLGVWAGLSKHLAPTSNVRISLTLVERGEAALGIVYQSDVMVSEKVRVMHTFDEASHDPIRYPLVQLTASQSVTQFMQFLLSESASKTLVEYGFN</sequence>
<dbReference type="AlphaFoldDB" id="A0A7W2IV41"/>
<comment type="caution">
    <text evidence="7">The sequence shown here is derived from an EMBL/GenBank/DDBJ whole genome shotgun (WGS) entry which is preliminary data.</text>
</comment>
<accession>A0A7W2IV41</accession>
<gene>
    <name evidence="7" type="primary">modA</name>
    <name evidence="7" type="ORF">H2O73_16610</name>
</gene>
<keyword evidence="2 6" id="KW-0500">Molybdenum</keyword>
<feature type="binding site" evidence="6">
    <location>
        <position position="138"/>
    </location>
    <ligand>
        <name>molybdate</name>
        <dbReference type="ChEBI" id="CHEBI:36264"/>
    </ligand>
</feature>
<dbReference type="InterPro" id="IPR005950">
    <property type="entry name" value="ModA"/>
</dbReference>
<evidence type="ECO:0000256" key="5">
    <source>
        <dbReference type="ARBA" id="ARBA00062515"/>
    </source>
</evidence>
<dbReference type="GO" id="GO:0046872">
    <property type="term" value="F:metal ion binding"/>
    <property type="evidence" value="ECO:0007669"/>
    <property type="project" value="UniProtKB-KW"/>
</dbReference>
<dbReference type="PIRSF" id="PIRSF004846">
    <property type="entry name" value="ModA"/>
    <property type="match status" value="1"/>
</dbReference>
<name>A0A7W2IV41_9VIBR</name>
<comment type="similarity">
    <text evidence="1">Belongs to the bacterial solute-binding protein ModA family.</text>
</comment>
<dbReference type="GO" id="GO:0030973">
    <property type="term" value="F:molybdate ion binding"/>
    <property type="evidence" value="ECO:0007669"/>
    <property type="project" value="TreeGrafter"/>
</dbReference>
<keyword evidence="4" id="KW-0732">Signal</keyword>
<feature type="binding site" evidence="6">
    <location>
        <position position="53"/>
    </location>
    <ligand>
        <name>molybdate</name>
        <dbReference type="ChEBI" id="CHEBI:36264"/>
    </ligand>
</feature>
<reference evidence="7 8" key="1">
    <citation type="submission" date="2020-07" db="EMBL/GenBank/DDBJ databases">
        <title>Vibrio marinisediminis sp. nov., isolated from marine sediment.</title>
        <authorList>
            <person name="Ji X."/>
        </authorList>
    </citation>
    <scope>NUCLEOTIDE SEQUENCE [LARGE SCALE GENOMIC DNA]</scope>
    <source>
        <strain evidence="7 8">404</strain>
    </source>
</reference>
<keyword evidence="3 6" id="KW-0479">Metal-binding</keyword>
<dbReference type="Pfam" id="PF13531">
    <property type="entry name" value="SBP_bac_11"/>
    <property type="match status" value="1"/>
</dbReference>
<dbReference type="EMBL" id="JACFYF010000013">
    <property type="protein sequence ID" value="MBA5763988.1"/>
    <property type="molecule type" value="Genomic_DNA"/>
</dbReference>
<feature type="binding site" evidence="6">
    <location>
        <position position="165"/>
    </location>
    <ligand>
        <name>molybdate</name>
        <dbReference type="ChEBI" id="CHEBI:36264"/>
    </ligand>
</feature>
<dbReference type="Gene3D" id="3.40.190.10">
    <property type="entry name" value="Periplasmic binding protein-like II"/>
    <property type="match status" value="2"/>
</dbReference>
<feature type="binding site" evidence="6">
    <location>
        <position position="183"/>
    </location>
    <ligand>
        <name>molybdate</name>
        <dbReference type="ChEBI" id="CHEBI:36264"/>
    </ligand>
</feature>
<evidence type="ECO:0000313" key="7">
    <source>
        <dbReference type="EMBL" id="MBA5763988.1"/>
    </source>
</evidence>
<proteinExistence type="inferred from homology"/>
<evidence type="ECO:0000256" key="1">
    <source>
        <dbReference type="ARBA" id="ARBA00009175"/>
    </source>
</evidence>
<evidence type="ECO:0000313" key="8">
    <source>
        <dbReference type="Proteomes" id="UP000571701"/>
    </source>
</evidence>
<dbReference type="GO" id="GO:0015689">
    <property type="term" value="P:molybdate ion transport"/>
    <property type="evidence" value="ECO:0007669"/>
    <property type="project" value="InterPro"/>
</dbReference>
<comment type="subunit">
    <text evidence="5">The complex is composed of two ATP-binding proteins (ModC), two transmembrane proteins (ModB) and a solute-binding protein (ModA).</text>
</comment>
<evidence type="ECO:0000256" key="4">
    <source>
        <dbReference type="ARBA" id="ARBA00022729"/>
    </source>
</evidence>
<dbReference type="Proteomes" id="UP000571701">
    <property type="component" value="Unassembled WGS sequence"/>
</dbReference>
<evidence type="ECO:0000256" key="2">
    <source>
        <dbReference type="ARBA" id="ARBA00022505"/>
    </source>
</evidence>
<protein>
    <submittedName>
        <fullName evidence="7">Molybdate ABC transporter substrate-binding protein</fullName>
    </submittedName>
</protein>